<comment type="caution">
    <text evidence="13">The sequence shown here is derived from an EMBL/GenBank/DDBJ whole genome shotgun (WGS) entry which is preliminary data.</text>
</comment>
<accession>A0A919T2V5</accession>
<dbReference type="Pfam" id="PF02518">
    <property type="entry name" value="HATPase_c"/>
    <property type="match status" value="1"/>
</dbReference>
<dbReference type="InterPro" id="IPR011712">
    <property type="entry name" value="Sig_transdc_His_kin_sub3_dim/P"/>
</dbReference>
<comment type="catalytic activity">
    <reaction evidence="1">
        <text>ATP + protein L-histidine = ADP + protein N-phospho-L-histidine.</text>
        <dbReference type="EC" id="2.7.13.3"/>
    </reaction>
</comment>
<evidence type="ECO:0000256" key="8">
    <source>
        <dbReference type="ARBA" id="ARBA00023012"/>
    </source>
</evidence>
<dbReference type="PANTHER" id="PTHR24421">
    <property type="entry name" value="NITRATE/NITRITE SENSOR PROTEIN NARX-RELATED"/>
    <property type="match status" value="1"/>
</dbReference>
<keyword evidence="5" id="KW-0547">Nucleotide-binding</keyword>
<feature type="domain" description="DUF7134" evidence="12">
    <location>
        <begin position="7"/>
        <end position="160"/>
    </location>
</feature>
<feature type="transmembrane region" description="Helical" evidence="9">
    <location>
        <begin position="68"/>
        <end position="93"/>
    </location>
</feature>
<evidence type="ECO:0000259" key="11">
    <source>
        <dbReference type="Pfam" id="PF07730"/>
    </source>
</evidence>
<evidence type="ECO:0000256" key="6">
    <source>
        <dbReference type="ARBA" id="ARBA00022777"/>
    </source>
</evidence>
<dbReference type="Gene3D" id="1.20.5.1930">
    <property type="match status" value="1"/>
</dbReference>
<dbReference type="Proteomes" id="UP000680865">
    <property type="component" value="Unassembled WGS sequence"/>
</dbReference>
<dbReference type="Pfam" id="PF23539">
    <property type="entry name" value="DUF7134"/>
    <property type="match status" value="1"/>
</dbReference>
<feature type="domain" description="Signal transduction histidine kinase subgroup 3 dimerisation and phosphoacceptor" evidence="11">
    <location>
        <begin position="189"/>
        <end position="255"/>
    </location>
</feature>
<protein>
    <recommendedName>
        <fullName evidence="2">histidine kinase</fullName>
        <ecNumber evidence="2">2.7.13.3</ecNumber>
    </recommendedName>
</protein>
<reference evidence="13" key="1">
    <citation type="submission" date="2021-03" db="EMBL/GenBank/DDBJ databases">
        <title>Whole genome shotgun sequence of Actinoplanes consettensis NBRC 14913.</title>
        <authorList>
            <person name="Komaki H."/>
            <person name="Tamura T."/>
        </authorList>
    </citation>
    <scope>NUCLEOTIDE SEQUENCE</scope>
    <source>
        <strain evidence="13">NBRC 14913</strain>
    </source>
</reference>
<dbReference type="Gene3D" id="3.30.565.10">
    <property type="entry name" value="Histidine kinase-like ATPase, C-terminal domain"/>
    <property type="match status" value="1"/>
</dbReference>
<keyword evidence="3" id="KW-0597">Phosphoprotein</keyword>
<dbReference type="InterPro" id="IPR003594">
    <property type="entry name" value="HATPase_dom"/>
</dbReference>
<name>A0A919T2V5_9ACTN</name>
<dbReference type="AlphaFoldDB" id="A0A919T2V5"/>
<keyword evidence="8" id="KW-0902">Two-component regulatory system</keyword>
<evidence type="ECO:0000256" key="5">
    <source>
        <dbReference type="ARBA" id="ARBA00022741"/>
    </source>
</evidence>
<dbReference type="Pfam" id="PF07730">
    <property type="entry name" value="HisKA_3"/>
    <property type="match status" value="1"/>
</dbReference>
<keyword evidence="7" id="KW-0067">ATP-binding</keyword>
<evidence type="ECO:0000256" key="3">
    <source>
        <dbReference type="ARBA" id="ARBA00022553"/>
    </source>
</evidence>
<keyword evidence="6 13" id="KW-0418">Kinase</keyword>
<dbReference type="PANTHER" id="PTHR24421:SF10">
    <property type="entry name" value="NITRATE_NITRITE SENSOR PROTEIN NARQ"/>
    <property type="match status" value="1"/>
</dbReference>
<dbReference type="EC" id="2.7.13.3" evidence="2"/>
<dbReference type="SUPFAM" id="SSF55874">
    <property type="entry name" value="ATPase domain of HSP90 chaperone/DNA topoisomerase II/histidine kinase"/>
    <property type="match status" value="1"/>
</dbReference>
<dbReference type="InterPro" id="IPR036890">
    <property type="entry name" value="HATPase_C_sf"/>
</dbReference>
<evidence type="ECO:0000256" key="4">
    <source>
        <dbReference type="ARBA" id="ARBA00022679"/>
    </source>
</evidence>
<keyword evidence="9" id="KW-1133">Transmembrane helix</keyword>
<evidence type="ECO:0000256" key="9">
    <source>
        <dbReference type="SAM" id="Phobius"/>
    </source>
</evidence>
<evidence type="ECO:0000259" key="10">
    <source>
        <dbReference type="Pfam" id="PF02518"/>
    </source>
</evidence>
<keyword evidence="9" id="KW-0812">Transmembrane</keyword>
<sequence length="401" mass="42618">MISIWQQQLRRHPRALDFVGAALLWLASVPGTTISAGGAPQPPRWWPGVVLTGVSCAALLWRRHHPRATVLVAAGVAMATAALGYTLTVLLLAPLMAALFTLADRTDRSTTTRFTGVVVVLVVVTALIAGPADEPVAFKAISPVAWLLLPAALGSTARFRRAYLESMRARAEYAERARDQEARHRVMEERMRIARELHDVVAHHLALANAQAGTVAHLVRTRPEQAEKMVTELAGTTSAALREMKATVGLLRQADDPDTPLDPAPGLDRLGELTASFAAAGLTVTVEVEGRPRPLAAGADLTAYRIVQEALTNVTKHAGTPTAEVLLRYSHNRVTISITNDVAGPSSASIADSSGFGLIGMRERALSAGGLLRAGNRPAGGFEVITELPLPDQPLTGDRAS</sequence>
<proteinExistence type="predicted"/>
<evidence type="ECO:0000259" key="12">
    <source>
        <dbReference type="Pfam" id="PF23539"/>
    </source>
</evidence>
<dbReference type="InterPro" id="IPR055558">
    <property type="entry name" value="DUF7134"/>
</dbReference>
<keyword evidence="14" id="KW-1185">Reference proteome</keyword>
<evidence type="ECO:0000256" key="1">
    <source>
        <dbReference type="ARBA" id="ARBA00000085"/>
    </source>
</evidence>
<evidence type="ECO:0000313" key="13">
    <source>
        <dbReference type="EMBL" id="GIM82260.1"/>
    </source>
</evidence>
<feature type="transmembrane region" description="Helical" evidence="9">
    <location>
        <begin position="113"/>
        <end position="132"/>
    </location>
</feature>
<dbReference type="EMBL" id="BOQP01000050">
    <property type="protein sequence ID" value="GIM82260.1"/>
    <property type="molecule type" value="Genomic_DNA"/>
</dbReference>
<evidence type="ECO:0000256" key="2">
    <source>
        <dbReference type="ARBA" id="ARBA00012438"/>
    </source>
</evidence>
<evidence type="ECO:0000313" key="14">
    <source>
        <dbReference type="Proteomes" id="UP000680865"/>
    </source>
</evidence>
<dbReference type="GO" id="GO:0046983">
    <property type="term" value="F:protein dimerization activity"/>
    <property type="evidence" value="ECO:0007669"/>
    <property type="project" value="InterPro"/>
</dbReference>
<organism evidence="13 14">
    <name type="scientific">Winogradskya consettensis</name>
    <dbReference type="NCBI Taxonomy" id="113560"/>
    <lineage>
        <taxon>Bacteria</taxon>
        <taxon>Bacillati</taxon>
        <taxon>Actinomycetota</taxon>
        <taxon>Actinomycetes</taxon>
        <taxon>Micromonosporales</taxon>
        <taxon>Micromonosporaceae</taxon>
        <taxon>Winogradskya</taxon>
    </lineage>
</organism>
<dbReference type="CDD" id="cd16917">
    <property type="entry name" value="HATPase_UhpB-NarQ-NarX-like"/>
    <property type="match status" value="1"/>
</dbReference>
<feature type="domain" description="Histidine kinase/HSP90-like ATPase" evidence="10">
    <location>
        <begin position="302"/>
        <end position="391"/>
    </location>
</feature>
<gene>
    <name evidence="13" type="ORF">Aco04nite_80690</name>
</gene>
<evidence type="ECO:0000256" key="7">
    <source>
        <dbReference type="ARBA" id="ARBA00022840"/>
    </source>
</evidence>
<dbReference type="GO" id="GO:0005524">
    <property type="term" value="F:ATP binding"/>
    <property type="evidence" value="ECO:0007669"/>
    <property type="project" value="UniProtKB-KW"/>
</dbReference>
<feature type="transmembrane region" description="Helical" evidence="9">
    <location>
        <begin position="45"/>
        <end position="61"/>
    </location>
</feature>
<dbReference type="GO" id="GO:0000155">
    <property type="term" value="F:phosphorelay sensor kinase activity"/>
    <property type="evidence" value="ECO:0007669"/>
    <property type="project" value="InterPro"/>
</dbReference>
<dbReference type="RefSeq" id="WP_213002443.1">
    <property type="nucleotide sequence ID" value="NZ_BAAATW010000018.1"/>
</dbReference>
<keyword evidence="4" id="KW-0808">Transferase</keyword>
<keyword evidence="9" id="KW-0472">Membrane</keyword>
<dbReference type="GO" id="GO:0016020">
    <property type="term" value="C:membrane"/>
    <property type="evidence" value="ECO:0007669"/>
    <property type="project" value="InterPro"/>
</dbReference>
<dbReference type="InterPro" id="IPR050482">
    <property type="entry name" value="Sensor_HK_TwoCompSys"/>
</dbReference>